<evidence type="ECO:0000313" key="2">
    <source>
        <dbReference type="Proteomes" id="UP000033876"/>
    </source>
</evidence>
<dbReference type="EMBL" id="LBTF01000034">
    <property type="protein sequence ID" value="KKQ34865.1"/>
    <property type="molecule type" value="Genomic_DNA"/>
</dbReference>
<reference evidence="1 2" key="1">
    <citation type="journal article" date="2015" name="Nature">
        <title>rRNA introns, odd ribosomes, and small enigmatic genomes across a large radiation of phyla.</title>
        <authorList>
            <person name="Brown C.T."/>
            <person name="Hug L.A."/>
            <person name="Thomas B.C."/>
            <person name="Sharon I."/>
            <person name="Castelle C.J."/>
            <person name="Singh A."/>
            <person name="Wilkins M.J."/>
            <person name="Williams K.H."/>
            <person name="Banfield J.F."/>
        </authorList>
    </citation>
    <scope>NUCLEOTIDE SEQUENCE [LARGE SCALE GENOMIC DNA]</scope>
</reference>
<proteinExistence type="predicted"/>
<gene>
    <name evidence="1" type="ORF">US50_C0034G0006</name>
</gene>
<dbReference type="AlphaFoldDB" id="A0A0G0H8L0"/>
<sequence length="66" mass="7961">MEIGNKEQILERRKKINNELLEMLKEIAINEGVLGRIWRPVQNNHFKFKMKTNHVSQLRNMVLIYL</sequence>
<evidence type="ECO:0000313" key="1">
    <source>
        <dbReference type="EMBL" id="KKQ34865.1"/>
    </source>
</evidence>
<accession>A0A0G0H8L0</accession>
<organism evidence="1 2">
    <name type="scientific">Candidatus Nomurabacteria bacterium GW2011_GWB1_37_5</name>
    <dbReference type="NCBI Taxonomy" id="1618742"/>
    <lineage>
        <taxon>Bacteria</taxon>
        <taxon>Candidatus Nomuraibacteriota</taxon>
    </lineage>
</organism>
<name>A0A0G0H8L0_9BACT</name>
<comment type="caution">
    <text evidence="1">The sequence shown here is derived from an EMBL/GenBank/DDBJ whole genome shotgun (WGS) entry which is preliminary data.</text>
</comment>
<protein>
    <submittedName>
        <fullName evidence="1">Uncharacterized protein</fullName>
    </submittedName>
</protein>
<dbReference type="Proteomes" id="UP000033876">
    <property type="component" value="Unassembled WGS sequence"/>
</dbReference>